<dbReference type="InterPro" id="IPR045254">
    <property type="entry name" value="Nit1/2_C-N_Hydrolase"/>
</dbReference>
<dbReference type="OMA" id="RQIPIYK"/>
<dbReference type="PANTHER" id="PTHR23088:SF30">
    <property type="entry name" value="OMEGA-AMIDASE NIT2"/>
    <property type="match status" value="1"/>
</dbReference>
<dbReference type="OrthoDB" id="10250282at2759"/>
<dbReference type="InterPro" id="IPR003010">
    <property type="entry name" value="C-N_Hydrolase"/>
</dbReference>
<reference evidence="3 4" key="1">
    <citation type="submission" date="2014-06" db="EMBL/GenBank/DDBJ databases">
        <authorList>
            <person name="Swart Estienne"/>
        </authorList>
    </citation>
    <scope>NUCLEOTIDE SEQUENCE [LARGE SCALE GENOMIC DNA]</scope>
    <source>
        <strain evidence="3 4">130c</strain>
    </source>
</reference>
<dbReference type="GO" id="GO:0050152">
    <property type="term" value="F:omega-amidase activity"/>
    <property type="evidence" value="ECO:0007669"/>
    <property type="project" value="TreeGrafter"/>
</dbReference>
<feature type="domain" description="CN hydrolase" evidence="2">
    <location>
        <begin position="1"/>
        <end position="244"/>
    </location>
</feature>
<protein>
    <submittedName>
        <fullName evidence="3">Omega-amidase nit2</fullName>
    </submittedName>
</protein>
<dbReference type="AlphaFoldDB" id="A0A078AZC8"/>
<dbReference type="SUPFAM" id="SSF56317">
    <property type="entry name" value="Carbon-nitrogen hydrolase"/>
    <property type="match status" value="1"/>
</dbReference>
<dbReference type="EMBL" id="CCKQ01015945">
    <property type="protein sequence ID" value="CDW87795.1"/>
    <property type="molecule type" value="Genomic_DNA"/>
</dbReference>
<dbReference type="CDD" id="cd07572">
    <property type="entry name" value="nit"/>
    <property type="match status" value="1"/>
</dbReference>
<dbReference type="PANTHER" id="PTHR23088">
    <property type="entry name" value="NITRILASE-RELATED"/>
    <property type="match status" value="1"/>
</dbReference>
<evidence type="ECO:0000256" key="1">
    <source>
        <dbReference type="ARBA" id="ARBA00022801"/>
    </source>
</evidence>
<proteinExistence type="predicted"/>
<dbReference type="InterPro" id="IPR036526">
    <property type="entry name" value="C-N_Hydrolase_sf"/>
</dbReference>
<evidence type="ECO:0000259" key="2">
    <source>
        <dbReference type="PROSITE" id="PS50263"/>
    </source>
</evidence>
<dbReference type="GO" id="GO:0005739">
    <property type="term" value="C:mitochondrion"/>
    <property type="evidence" value="ECO:0007669"/>
    <property type="project" value="TreeGrafter"/>
</dbReference>
<organism evidence="3 4">
    <name type="scientific">Stylonychia lemnae</name>
    <name type="common">Ciliate</name>
    <dbReference type="NCBI Taxonomy" id="5949"/>
    <lineage>
        <taxon>Eukaryota</taxon>
        <taxon>Sar</taxon>
        <taxon>Alveolata</taxon>
        <taxon>Ciliophora</taxon>
        <taxon>Intramacronucleata</taxon>
        <taxon>Spirotrichea</taxon>
        <taxon>Stichotrichia</taxon>
        <taxon>Sporadotrichida</taxon>
        <taxon>Oxytrichidae</taxon>
        <taxon>Stylonychinae</taxon>
        <taxon>Stylonychia</taxon>
    </lineage>
</organism>
<keyword evidence="1" id="KW-0378">Hydrolase</keyword>
<keyword evidence="4" id="KW-1185">Reference proteome</keyword>
<dbReference type="Proteomes" id="UP000039865">
    <property type="component" value="Unassembled WGS sequence"/>
</dbReference>
<name>A0A078AZC8_STYLE</name>
<gene>
    <name evidence="3" type="primary">Contig3870.g4134</name>
    <name evidence="3" type="ORF">STYLEM_16908</name>
</gene>
<sequence length="271" mass="30970">MQSRIFKVGLCQEAAQNGADIIVLPEMFVAPYTRKHMLDYREPLLPDFKTNEKCETAKMLSGLAKSLNKYIIGGSFPQEIEGEERVYNTSLCFNREGDIVAEHRKLHLFDINIPGGVTFYESEYVKPGPPQYSIFETEYCKIGLGICYDIRFPEYALQLVNQGAEMICYPANFALKTGELHFDTLKRARAIDNQVFLMSCGSAINSEDKEVFQSWGHSSVMSPWGKTLCEAAFEETIIYADIDLKEVTEIRQQIMVLNHRRKDLYTLESKI</sequence>
<dbReference type="Pfam" id="PF00795">
    <property type="entry name" value="CN_hydrolase"/>
    <property type="match status" value="1"/>
</dbReference>
<dbReference type="InParanoid" id="A0A078AZC8"/>
<dbReference type="GO" id="GO:0006528">
    <property type="term" value="P:asparagine metabolic process"/>
    <property type="evidence" value="ECO:0007669"/>
    <property type="project" value="TreeGrafter"/>
</dbReference>
<dbReference type="Gene3D" id="3.60.110.10">
    <property type="entry name" value="Carbon-nitrogen hydrolase"/>
    <property type="match status" value="1"/>
</dbReference>
<dbReference type="GO" id="GO:0006107">
    <property type="term" value="P:oxaloacetate metabolic process"/>
    <property type="evidence" value="ECO:0007669"/>
    <property type="project" value="TreeGrafter"/>
</dbReference>
<evidence type="ECO:0000313" key="4">
    <source>
        <dbReference type="Proteomes" id="UP000039865"/>
    </source>
</evidence>
<dbReference type="PROSITE" id="PS50263">
    <property type="entry name" value="CN_HYDROLASE"/>
    <property type="match status" value="1"/>
</dbReference>
<dbReference type="GO" id="GO:0006541">
    <property type="term" value="P:glutamine metabolic process"/>
    <property type="evidence" value="ECO:0007669"/>
    <property type="project" value="TreeGrafter"/>
</dbReference>
<dbReference type="InterPro" id="IPR001110">
    <property type="entry name" value="UPF0012_CS"/>
</dbReference>
<dbReference type="PROSITE" id="PS01227">
    <property type="entry name" value="UPF0012"/>
    <property type="match status" value="1"/>
</dbReference>
<accession>A0A078AZC8</accession>
<evidence type="ECO:0000313" key="3">
    <source>
        <dbReference type="EMBL" id="CDW87795.1"/>
    </source>
</evidence>